<dbReference type="SMART" id="SM00267">
    <property type="entry name" value="GGDEF"/>
    <property type="match status" value="1"/>
</dbReference>
<dbReference type="NCBIfam" id="TIGR00254">
    <property type="entry name" value="GGDEF"/>
    <property type="match status" value="1"/>
</dbReference>
<evidence type="ECO:0000256" key="3">
    <source>
        <dbReference type="ARBA" id="ARBA00012528"/>
    </source>
</evidence>
<dbReference type="FunFam" id="3.30.70.270:FF:000001">
    <property type="entry name" value="Diguanylate cyclase domain protein"/>
    <property type="match status" value="1"/>
</dbReference>
<dbReference type="InterPro" id="IPR029787">
    <property type="entry name" value="Nucleotide_cyclase"/>
</dbReference>
<dbReference type="InterPro" id="IPR050469">
    <property type="entry name" value="Diguanylate_Cyclase"/>
</dbReference>
<feature type="transmembrane region" description="Helical" evidence="5">
    <location>
        <begin position="287"/>
        <end position="305"/>
    </location>
</feature>
<name>A0A1H7I0A2_9GAMM</name>
<dbReference type="GO" id="GO:1902201">
    <property type="term" value="P:negative regulation of bacterial-type flagellum-dependent cell motility"/>
    <property type="evidence" value="ECO:0007669"/>
    <property type="project" value="TreeGrafter"/>
</dbReference>
<keyword evidence="9" id="KW-1185">Reference proteome</keyword>
<feature type="transmembrane region" description="Helical" evidence="5">
    <location>
        <begin position="339"/>
        <end position="362"/>
    </location>
</feature>
<dbReference type="GO" id="GO:0005886">
    <property type="term" value="C:plasma membrane"/>
    <property type="evidence" value="ECO:0007669"/>
    <property type="project" value="UniProtKB-SubCell"/>
</dbReference>
<comment type="cofactor">
    <cofactor evidence="1">
        <name>Mg(2+)</name>
        <dbReference type="ChEBI" id="CHEBI:18420"/>
    </cofactor>
</comment>
<protein>
    <recommendedName>
        <fullName evidence="3">diguanylate cyclase</fullName>
        <ecNumber evidence="3">2.7.7.65</ecNumber>
    </recommendedName>
</protein>
<dbReference type="PROSITE" id="PS50887">
    <property type="entry name" value="GGDEF"/>
    <property type="match status" value="1"/>
</dbReference>
<evidence type="ECO:0000256" key="6">
    <source>
        <dbReference type="SAM" id="SignalP"/>
    </source>
</evidence>
<dbReference type="PANTHER" id="PTHR45138">
    <property type="entry name" value="REGULATORY COMPONENTS OF SENSORY TRANSDUCTION SYSTEM"/>
    <property type="match status" value="1"/>
</dbReference>
<gene>
    <name evidence="8" type="ORF">SAMN05216214_103134</name>
</gene>
<dbReference type="InterPro" id="IPR043128">
    <property type="entry name" value="Rev_trsase/Diguanyl_cyclase"/>
</dbReference>
<keyword evidence="5" id="KW-0812">Transmembrane</keyword>
<dbReference type="CDD" id="cd01949">
    <property type="entry name" value="GGDEF"/>
    <property type="match status" value="1"/>
</dbReference>
<dbReference type="InterPro" id="IPR011622">
    <property type="entry name" value="7TMR_DISM_rcpt_extracell_dom2"/>
</dbReference>
<accession>A0A1H7I0A2</accession>
<keyword evidence="5" id="KW-1133">Transmembrane helix</keyword>
<comment type="subcellular location">
    <subcellularLocation>
        <location evidence="2">Cell inner membrane</location>
    </subcellularLocation>
</comment>
<feature type="transmembrane region" description="Helical" evidence="5">
    <location>
        <begin position="190"/>
        <end position="209"/>
    </location>
</feature>
<evidence type="ECO:0000256" key="2">
    <source>
        <dbReference type="ARBA" id="ARBA00004533"/>
    </source>
</evidence>
<feature type="signal peptide" evidence="6">
    <location>
        <begin position="1"/>
        <end position="23"/>
    </location>
</feature>
<dbReference type="Gene3D" id="3.30.70.270">
    <property type="match status" value="1"/>
</dbReference>
<dbReference type="EC" id="2.7.7.65" evidence="3"/>
<dbReference type="GO" id="GO:0043709">
    <property type="term" value="P:cell adhesion involved in single-species biofilm formation"/>
    <property type="evidence" value="ECO:0007669"/>
    <property type="project" value="TreeGrafter"/>
</dbReference>
<feature type="transmembrane region" description="Helical" evidence="5">
    <location>
        <begin position="247"/>
        <end position="267"/>
    </location>
</feature>
<keyword evidence="5" id="KW-0472">Membrane</keyword>
<dbReference type="Pfam" id="PF07695">
    <property type="entry name" value="7TMR-DISM_7TM"/>
    <property type="match status" value="1"/>
</dbReference>
<evidence type="ECO:0000313" key="9">
    <source>
        <dbReference type="Proteomes" id="UP000185766"/>
    </source>
</evidence>
<dbReference type="AlphaFoldDB" id="A0A1H7I0A2"/>
<sequence>MKRTYHYLISLCWLLGFCLQVSAATAIDLSQPSYNYLGKDLYYLLETRPQPLTLAQAMQAQRQGQFMQHPSSVLHLGINPPAHWVYLPLENQQDRPVLRYLEVGPVWVDRFDAYLVENQHVLFASSAGDELPQHAQPVPVQGYVMPLQIPPGRSALFLRFETIDTQPLMLRLLTSEQQQRLILWNSYSHGGLYGFLLALIAFNLMLFGGLRDRNSLNYSVFLATFIALNLTYTGHLNAWGWPETASITHYGIVVLMVAMAWTGLHFARHFLQLAQFYPRLNGLIKHYSNACLLLVVAFASFDMALPAQYLTFAALVAFPFIMMALGALCWRKGLLAARYFLAATTFGMLGTAISNLTVMGVLPFTLLGYRAVEVGLLIEATLLALALAYRMRQHQAARLRAEELARTDPLTQLLNRRAFFELSDRLWSTSIRNQRPLAVILIDIDHFKRINDEHGHATGDLVLVAVSTLLQQLARHGDLTVRWGGEEFLLLLPETNAEQACLLAERLCVRIAQLKPSGIAVSASLGVAQLGGESNLDELINTADEQLYRAKHAGRNQVVCAHAAGE</sequence>
<reference evidence="8 9" key="1">
    <citation type="submission" date="2016-10" db="EMBL/GenBank/DDBJ databases">
        <authorList>
            <person name="de Groot N.N."/>
        </authorList>
    </citation>
    <scope>NUCLEOTIDE SEQUENCE [LARGE SCALE GENOMIC DNA]</scope>
    <source>
        <strain evidence="8 9">JCM 19513</strain>
    </source>
</reference>
<evidence type="ECO:0000259" key="7">
    <source>
        <dbReference type="PROSITE" id="PS50887"/>
    </source>
</evidence>
<evidence type="ECO:0000256" key="4">
    <source>
        <dbReference type="ARBA" id="ARBA00034247"/>
    </source>
</evidence>
<dbReference type="STRING" id="1429083.GCA_001885685_01709"/>
<dbReference type="Pfam" id="PF07696">
    <property type="entry name" value="7TMR-DISMED2"/>
    <property type="match status" value="1"/>
</dbReference>
<organism evidence="8 9">
    <name type="scientific">Atopomonas hussainii</name>
    <dbReference type="NCBI Taxonomy" id="1429083"/>
    <lineage>
        <taxon>Bacteria</taxon>
        <taxon>Pseudomonadati</taxon>
        <taxon>Pseudomonadota</taxon>
        <taxon>Gammaproteobacteria</taxon>
        <taxon>Pseudomonadales</taxon>
        <taxon>Pseudomonadaceae</taxon>
        <taxon>Atopomonas</taxon>
    </lineage>
</organism>
<dbReference type="Pfam" id="PF00990">
    <property type="entry name" value="GGDEF"/>
    <property type="match status" value="1"/>
</dbReference>
<proteinExistence type="predicted"/>
<dbReference type="RefSeq" id="WP_074865275.1">
    <property type="nucleotide sequence ID" value="NZ_FOAS01000003.1"/>
</dbReference>
<dbReference type="SUPFAM" id="SSF55073">
    <property type="entry name" value="Nucleotide cyclase"/>
    <property type="match status" value="1"/>
</dbReference>
<evidence type="ECO:0000256" key="1">
    <source>
        <dbReference type="ARBA" id="ARBA00001946"/>
    </source>
</evidence>
<feature type="domain" description="GGDEF" evidence="7">
    <location>
        <begin position="435"/>
        <end position="563"/>
    </location>
</feature>
<evidence type="ECO:0000256" key="5">
    <source>
        <dbReference type="SAM" id="Phobius"/>
    </source>
</evidence>
<dbReference type="GO" id="GO:0052621">
    <property type="term" value="F:diguanylate cyclase activity"/>
    <property type="evidence" value="ECO:0007669"/>
    <property type="project" value="UniProtKB-EC"/>
</dbReference>
<keyword evidence="6" id="KW-0732">Signal</keyword>
<comment type="catalytic activity">
    <reaction evidence="4">
        <text>2 GTP = 3',3'-c-di-GMP + 2 diphosphate</text>
        <dbReference type="Rhea" id="RHEA:24898"/>
        <dbReference type="ChEBI" id="CHEBI:33019"/>
        <dbReference type="ChEBI" id="CHEBI:37565"/>
        <dbReference type="ChEBI" id="CHEBI:58805"/>
        <dbReference type="EC" id="2.7.7.65"/>
    </reaction>
</comment>
<dbReference type="InterPro" id="IPR000160">
    <property type="entry name" value="GGDEF_dom"/>
</dbReference>
<dbReference type="EMBL" id="FOAS01000003">
    <property type="protein sequence ID" value="SEK55297.1"/>
    <property type="molecule type" value="Genomic_DNA"/>
</dbReference>
<feature type="transmembrane region" description="Helical" evidence="5">
    <location>
        <begin position="311"/>
        <end position="330"/>
    </location>
</feature>
<feature type="chain" id="PRO_5010216582" description="diguanylate cyclase" evidence="6">
    <location>
        <begin position="24"/>
        <end position="566"/>
    </location>
</feature>
<evidence type="ECO:0000313" key="8">
    <source>
        <dbReference type="EMBL" id="SEK55297.1"/>
    </source>
</evidence>
<feature type="transmembrane region" description="Helical" evidence="5">
    <location>
        <begin position="216"/>
        <end position="235"/>
    </location>
</feature>
<dbReference type="Proteomes" id="UP000185766">
    <property type="component" value="Unassembled WGS sequence"/>
</dbReference>
<dbReference type="PANTHER" id="PTHR45138:SF9">
    <property type="entry name" value="DIGUANYLATE CYCLASE DGCM-RELATED"/>
    <property type="match status" value="1"/>
</dbReference>
<dbReference type="Gene3D" id="2.60.40.2380">
    <property type="match status" value="1"/>
</dbReference>
<dbReference type="InterPro" id="IPR011623">
    <property type="entry name" value="7TMR_DISM_rcpt_extracell_dom1"/>
</dbReference>
<feature type="transmembrane region" description="Helical" evidence="5">
    <location>
        <begin position="368"/>
        <end position="389"/>
    </location>
</feature>